<dbReference type="InterPro" id="IPR000182">
    <property type="entry name" value="GNAT_dom"/>
</dbReference>
<dbReference type="KEGG" id="pmaw:MACH26_24510"/>
<dbReference type="PROSITE" id="PS51186">
    <property type="entry name" value="GNAT"/>
    <property type="match status" value="1"/>
</dbReference>
<dbReference type="InterPro" id="IPR016181">
    <property type="entry name" value="Acyl_CoA_acyltransferase"/>
</dbReference>
<accession>A0AA48I6P1</accession>
<name>A0AA48I6P1_9ALTE</name>
<dbReference type="AlphaFoldDB" id="A0AA48I6P1"/>
<evidence type="ECO:0000313" key="3">
    <source>
        <dbReference type="Proteomes" id="UP001333710"/>
    </source>
</evidence>
<dbReference type="Pfam" id="PF00583">
    <property type="entry name" value="Acetyltransf_1"/>
    <property type="match status" value="1"/>
</dbReference>
<keyword evidence="3" id="KW-1185">Reference proteome</keyword>
<protein>
    <recommendedName>
        <fullName evidence="1">N-acetyltransferase domain-containing protein</fullName>
    </recommendedName>
</protein>
<organism evidence="2 3">
    <name type="scientific">Planctobacterium marinum</name>
    <dbReference type="NCBI Taxonomy" id="1631968"/>
    <lineage>
        <taxon>Bacteria</taxon>
        <taxon>Pseudomonadati</taxon>
        <taxon>Pseudomonadota</taxon>
        <taxon>Gammaproteobacteria</taxon>
        <taxon>Alteromonadales</taxon>
        <taxon>Alteromonadaceae</taxon>
        <taxon>Planctobacterium</taxon>
    </lineage>
</organism>
<evidence type="ECO:0000313" key="2">
    <source>
        <dbReference type="EMBL" id="BDX06930.1"/>
    </source>
</evidence>
<feature type="domain" description="N-acetyltransferase" evidence="1">
    <location>
        <begin position="2"/>
        <end position="145"/>
    </location>
</feature>
<dbReference type="Proteomes" id="UP001333710">
    <property type="component" value="Chromosome"/>
</dbReference>
<dbReference type="RefSeq" id="WP_338292925.1">
    <property type="nucleotide sequence ID" value="NZ_AP027272.1"/>
</dbReference>
<proteinExistence type="predicted"/>
<evidence type="ECO:0000259" key="1">
    <source>
        <dbReference type="PROSITE" id="PS51186"/>
    </source>
</evidence>
<dbReference type="PANTHER" id="PTHR43415:SF3">
    <property type="entry name" value="GNAT-FAMILY ACETYLTRANSFERASE"/>
    <property type="match status" value="1"/>
</dbReference>
<gene>
    <name evidence="2" type="ORF">MACH26_24510</name>
</gene>
<sequence>MLELRKSLITEIPKFVEMESSEETSDYIIPHTLDKHLAELKIPEMLYLSIYQNNELQGFFILKIGEDAEIEFRRIVIGSKGNGIGQAAIKLMEAYCRTNLGARRVWLDVFAFNQRGQYIYKKLGYQQFGKAEHEGKQLLLFEKWL</sequence>
<dbReference type="EMBL" id="AP027272">
    <property type="protein sequence ID" value="BDX06930.1"/>
    <property type="molecule type" value="Genomic_DNA"/>
</dbReference>
<dbReference type="Gene3D" id="3.40.630.30">
    <property type="match status" value="1"/>
</dbReference>
<dbReference type="SUPFAM" id="SSF55729">
    <property type="entry name" value="Acyl-CoA N-acyltransferases (Nat)"/>
    <property type="match status" value="1"/>
</dbReference>
<dbReference type="GO" id="GO:0016747">
    <property type="term" value="F:acyltransferase activity, transferring groups other than amino-acyl groups"/>
    <property type="evidence" value="ECO:0007669"/>
    <property type="project" value="InterPro"/>
</dbReference>
<reference evidence="2" key="1">
    <citation type="submission" date="2023-01" db="EMBL/GenBank/DDBJ databases">
        <title>Complete genome sequence of Planctobacterium marinum strain Dej080120_11.</title>
        <authorList>
            <person name="Ueki S."/>
            <person name="Maruyama F."/>
        </authorList>
    </citation>
    <scope>NUCLEOTIDE SEQUENCE</scope>
    <source>
        <strain evidence="2">Dej080120_11</strain>
    </source>
</reference>
<dbReference type="PANTHER" id="PTHR43415">
    <property type="entry name" value="SPERMIDINE N(1)-ACETYLTRANSFERASE"/>
    <property type="match status" value="1"/>
</dbReference>